<dbReference type="Gene3D" id="1.10.3260.10">
    <property type="entry name" value="DNA ligase, ATP-dependent, N-terminal domain"/>
    <property type="match status" value="1"/>
</dbReference>
<dbReference type="GO" id="GO:0003677">
    <property type="term" value="F:DNA binding"/>
    <property type="evidence" value="ECO:0007669"/>
    <property type="project" value="InterPro"/>
</dbReference>
<keyword evidence="2" id="KW-0436">Ligase</keyword>
<name>A0AAD7TJQ9_9APHY</name>
<dbReference type="SUPFAM" id="SSF117018">
    <property type="entry name" value="ATP-dependent DNA ligase DNA-binding domain"/>
    <property type="match status" value="1"/>
</dbReference>
<dbReference type="PANTHER" id="PTHR45674">
    <property type="entry name" value="DNA LIGASE 1/3 FAMILY MEMBER"/>
    <property type="match status" value="1"/>
</dbReference>
<organism evidence="5 6">
    <name type="scientific">Trametes cubensis</name>
    <dbReference type="NCBI Taxonomy" id="1111947"/>
    <lineage>
        <taxon>Eukaryota</taxon>
        <taxon>Fungi</taxon>
        <taxon>Dikarya</taxon>
        <taxon>Basidiomycota</taxon>
        <taxon>Agaricomycotina</taxon>
        <taxon>Agaricomycetes</taxon>
        <taxon>Polyporales</taxon>
        <taxon>Polyporaceae</taxon>
        <taxon>Trametes</taxon>
    </lineage>
</organism>
<gene>
    <name evidence="5" type="ORF">ONZ51_g10313</name>
</gene>
<dbReference type="GO" id="GO:0006273">
    <property type="term" value="P:lagging strand elongation"/>
    <property type="evidence" value="ECO:0007669"/>
    <property type="project" value="TreeGrafter"/>
</dbReference>
<dbReference type="GO" id="GO:0006310">
    <property type="term" value="P:DNA recombination"/>
    <property type="evidence" value="ECO:0007669"/>
    <property type="project" value="InterPro"/>
</dbReference>
<evidence type="ECO:0000313" key="5">
    <source>
        <dbReference type="EMBL" id="KAJ8463359.1"/>
    </source>
</evidence>
<keyword evidence="6" id="KW-1185">Reference proteome</keyword>
<dbReference type="InterPro" id="IPR036599">
    <property type="entry name" value="DNA_ligase_N_sf"/>
</dbReference>
<feature type="compositionally biased region" description="Acidic residues" evidence="3">
    <location>
        <begin position="123"/>
        <end position="132"/>
    </location>
</feature>
<protein>
    <recommendedName>
        <fullName evidence="4">DNA ligase ATP-dependent N-terminal domain-containing protein</fullName>
    </recommendedName>
</protein>
<dbReference type="Proteomes" id="UP001215151">
    <property type="component" value="Unassembled WGS sequence"/>
</dbReference>
<dbReference type="AlphaFoldDB" id="A0AAD7TJQ9"/>
<sequence>MSKRSLASSSASPSRPKKKSKLATGQARLDTFFGASSSRQSPGGPSNVSPPLVSQAPTAVGAVQQSKTSKNEPSITDEQLAWALAAKDGLDVEALRKLETETRLSASRLTVTAPRPSVQPEVIDVDLIDDESSQTKQSLKTSRTPPAPSAPSTPTRSQPSTTPRASKTILGNSSSSKAPTYKALDVDPPTYDLECTEWPQGSPVPYSFLAHTLATLSSIRSRIAKIDTLTNALRTICRHHPPSLLPTLYLCSNTLSPPYSPIELGLGPSIITKAIQHVSGLSSAALKRLYNATGDPG</sequence>
<comment type="similarity">
    <text evidence="1">Belongs to the ATP-dependent DNA ligase family.</text>
</comment>
<evidence type="ECO:0000256" key="2">
    <source>
        <dbReference type="ARBA" id="ARBA00022598"/>
    </source>
</evidence>
<feature type="compositionally biased region" description="Polar residues" evidence="3">
    <location>
        <begin position="63"/>
        <end position="74"/>
    </location>
</feature>
<dbReference type="PANTHER" id="PTHR45674:SF9">
    <property type="entry name" value="DNA LIGASE 3"/>
    <property type="match status" value="1"/>
</dbReference>
<evidence type="ECO:0000256" key="3">
    <source>
        <dbReference type="SAM" id="MobiDB-lite"/>
    </source>
</evidence>
<feature type="domain" description="DNA ligase ATP-dependent N-terminal" evidence="4">
    <location>
        <begin position="205"/>
        <end position="297"/>
    </location>
</feature>
<dbReference type="InterPro" id="IPR050191">
    <property type="entry name" value="ATP-dep_DNA_ligase"/>
</dbReference>
<dbReference type="EMBL" id="JAPEVG010000399">
    <property type="protein sequence ID" value="KAJ8463359.1"/>
    <property type="molecule type" value="Genomic_DNA"/>
</dbReference>
<dbReference type="GO" id="GO:0006281">
    <property type="term" value="P:DNA repair"/>
    <property type="evidence" value="ECO:0007669"/>
    <property type="project" value="InterPro"/>
</dbReference>
<dbReference type="GO" id="GO:0005634">
    <property type="term" value="C:nucleus"/>
    <property type="evidence" value="ECO:0007669"/>
    <property type="project" value="TreeGrafter"/>
</dbReference>
<feature type="compositionally biased region" description="Low complexity" evidence="3">
    <location>
        <begin position="152"/>
        <end position="166"/>
    </location>
</feature>
<feature type="compositionally biased region" description="Polar residues" evidence="3">
    <location>
        <begin position="34"/>
        <end position="49"/>
    </location>
</feature>
<feature type="region of interest" description="Disordered" evidence="3">
    <location>
        <begin position="120"/>
        <end position="183"/>
    </location>
</feature>
<proteinExistence type="inferred from homology"/>
<accession>A0AAD7TJQ9</accession>
<evidence type="ECO:0000256" key="1">
    <source>
        <dbReference type="ARBA" id="ARBA00007572"/>
    </source>
</evidence>
<reference evidence="5" key="1">
    <citation type="submission" date="2022-11" db="EMBL/GenBank/DDBJ databases">
        <title>Genome Sequence of Cubamyces cubensis.</title>
        <authorList>
            <person name="Buettner E."/>
        </authorList>
    </citation>
    <scope>NUCLEOTIDE SEQUENCE</scope>
    <source>
        <strain evidence="5">MPL-01</strain>
    </source>
</reference>
<feature type="region of interest" description="Disordered" evidence="3">
    <location>
        <begin position="1"/>
        <end position="74"/>
    </location>
</feature>
<feature type="compositionally biased region" description="Polar residues" evidence="3">
    <location>
        <begin position="169"/>
        <end position="178"/>
    </location>
</feature>
<dbReference type="InterPro" id="IPR012308">
    <property type="entry name" value="DNA_ligase_ATP-dep_N"/>
</dbReference>
<comment type="caution">
    <text evidence="5">The sequence shown here is derived from an EMBL/GenBank/DDBJ whole genome shotgun (WGS) entry which is preliminary data.</text>
</comment>
<dbReference type="Pfam" id="PF04675">
    <property type="entry name" value="DNA_ligase_A_N"/>
    <property type="match status" value="1"/>
</dbReference>
<evidence type="ECO:0000259" key="4">
    <source>
        <dbReference type="Pfam" id="PF04675"/>
    </source>
</evidence>
<feature type="compositionally biased region" description="Low complexity" evidence="3">
    <location>
        <begin position="1"/>
        <end position="14"/>
    </location>
</feature>
<evidence type="ECO:0000313" key="6">
    <source>
        <dbReference type="Proteomes" id="UP001215151"/>
    </source>
</evidence>
<dbReference type="GO" id="GO:0003910">
    <property type="term" value="F:DNA ligase (ATP) activity"/>
    <property type="evidence" value="ECO:0007669"/>
    <property type="project" value="InterPro"/>
</dbReference>